<keyword evidence="3" id="KW-0808">Transferase</keyword>
<dbReference type="CDD" id="cd16917">
    <property type="entry name" value="HATPase_UhpB-NarQ-NarX-like"/>
    <property type="match status" value="1"/>
</dbReference>
<dbReference type="RefSeq" id="WP_013920173.1">
    <property type="nucleotide sequence ID" value="NC_015690.1"/>
</dbReference>
<dbReference type="PANTHER" id="PTHR24421">
    <property type="entry name" value="NITRATE/NITRITE SENSOR PROTEIN NARX-RELATED"/>
    <property type="match status" value="1"/>
</dbReference>
<dbReference type="EMBL" id="CP002869">
    <property type="protein sequence ID" value="AEI45029.1"/>
    <property type="molecule type" value="Genomic_DNA"/>
</dbReference>
<dbReference type="InterPro" id="IPR036890">
    <property type="entry name" value="HATPase_C_sf"/>
</dbReference>
<dbReference type="KEGG" id="pms:KNP414_06508"/>
<feature type="transmembrane region" description="Helical" evidence="12">
    <location>
        <begin position="186"/>
        <end position="208"/>
    </location>
</feature>
<evidence type="ECO:0000256" key="9">
    <source>
        <dbReference type="ARBA" id="ARBA00023012"/>
    </source>
</evidence>
<keyword evidence="8 12" id="KW-1133">Transmembrane helix</keyword>
<evidence type="ECO:0000256" key="8">
    <source>
        <dbReference type="ARBA" id="ARBA00022989"/>
    </source>
</evidence>
<dbReference type="SUPFAM" id="SSF55874">
    <property type="entry name" value="ATPase domain of HSP90 chaperone/DNA topoisomerase II/histidine kinase"/>
    <property type="match status" value="1"/>
</dbReference>
<keyword evidence="5" id="KW-0547">Nucleotide-binding</keyword>
<dbReference type="Proteomes" id="UP000006620">
    <property type="component" value="Chromosome"/>
</dbReference>
<evidence type="ECO:0000256" key="11">
    <source>
        <dbReference type="SAM" id="Coils"/>
    </source>
</evidence>
<organism evidence="15 16">
    <name type="scientific">Paenibacillus mucilaginosus (strain KNP414)</name>
    <dbReference type="NCBI Taxonomy" id="1036673"/>
    <lineage>
        <taxon>Bacteria</taxon>
        <taxon>Bacillati</taxon>
        <taxon>Bacillota</taxon>
        <taxon>Bacilli</taxon>
        <taxon>Bacillales</taxon>
        <taxon>Paenibacillaceae</taxon>
        <taxon>Paenibacillus</taxon>
    </lineage>
</organism>
<evidence type="ECO:0000256" key="13">
    <source>
        <dbReference type="SAM" id="SignalP"/>
    </source>
</evidence>
<evidence type="ECO:0000259" key="14">
    <source>
        <dbReference type="PROSITE" id="PS50109"/>
    </source>
</evidence>
<dbReference type="AlphaFoldDB" id="F8FNW0"/>
<evidence type="ECO:0000256" key="1">
    <source>
        <dbReference type="ARBA" id="ARBA00004651"/>
    </source>
</evidence>
<keyword evidence="10 12" id="KW-0472">Membrane</keyword>
<feature type="transmembrane region" description="Helical" evidence="12">
    <location>
        <begin position="147"/>
        <end position="165"/>
    </location>
</feature>
<keyword evidence="13" id="KW-0732">Signal</keyword>
<protein>
    <recommendedName>
        <fullName evidence="14">Histidine kinase domain-containing protein</fullName>
    </recommendedName>
</protein>
<keyword evidence="7" id="KW-0067">ATP-binding</keyword>
<evidence type="ECO:0000256" key="2">
    <source>
        <dbReference type="ARBA" id="ARBA00022475"/>
    </source>
</evidence>
<feature type="chain" id="PRO_5003370550" description="Histidine kinase domain-containing protein" evidence="13">
    <location>
        <begin position="23"/>
        <end position="636"/>
    </location>
</feature>
<evidence type="ECO:0000256" key="4">
    <source>
        <dbReference type="ARBA" id="ARBA00022692"/>
    </source>
</evidence>
<feature type="domain" description="Histidine kinase" evidence="14">
    <location>
        <begin position="533"/>
        <end position="632"/>
    </location>
</feature>
<comment type="subcellular location">
    <subcellularLocation>
        <location evidence="1">Cell membrane</location>
        <topology evidence="1">Multi-pass membrane protein</topology>
    </subcellularLocation>
</comment>
<feature type="signal peptide" evidence="13">
    <location>
        <begin position="1"/>
        <end position="22"/>
    </location>
</feature>
<sequence>MLFVLHLGAASALLLSPDSTLAAVLAGLFCYGAALAVRTALSYGAASVLSGLLAAAGTVCLHGGFWPKEEVPAAGGGTAAVLFTLPLLAALAAGAVRASEKAGVSRPAALPRARLAVFLAAWFLLGAGRLLAFPPGPASAAVKYDDWGGAVLLLGGTAPLVLALIRLPAPSALPLQRSPLRDPALSAVWTAAALLAPPLLLSLLPLLLTGAYGVHPLLSGWCSLTLLLILLLRRRPGTPAASEQAAEAEADAVTEAPSGGTLEEALLAFDSAGASREEAGGLSVVKPLLRGIAGLLGGAAAVVLRYGEGRTESALESIEEGMEGPEARRAAEEERAGYLRQVIMMDEPVTGYLILKGPVKEQALGREEGERLALLLSSLRFALENVILARGLSLRLHELAARMPHEVKFGWLRRALIDGQERERLRFASDLHDTTAQDLIYVRSRLLPLLERLPEGSEEARLAASAAGHLELMNENLRQTLFELSPLQLQHLGLTGALQKLAGLEQGMQEAEIEFRAEEAARLEQLPSETKRQLFRLVQELLNNARKHADASRIAVELSAAEPGKVRLHYTDDGSGFDPDAAAERAGLGGISSPGLGLLQMRSRVLLLEGSFELVSSPGHGVQVTIQIPVKEVHAV</sequence>
<evidence type="ECO:0000256" key="10">
    <source>
        <dbReference type="ARBA" id="ARBA00023136"/>
    </source>
</evidence>
<dbReference type="Gene3D" id="1.20.5.1930">
    <property type="match status" value="1"/>
</dbReference>
<dbReference type="GO" id="GO:0000160">
    <property type="term" value="P:phosphorelay signal transduction system"/>
    <property type="evidence" value="ECO:0007669"/>
    <property type="project" value="UniProtKB-KW"/>
</dbReference>
<dbReference type="PROSITE" id="PS50109">
    <property type="entry name" value="HIS_KIN"/>
    <property type="match status" value="1"/>
</dbReference>
<dbReference type="GO" id="GO:0016301">
    <property type="term" value="F:kinase activity"/>
    <property type="evidence" value="ECO:0007669"/>
    <property type="project" value="UniProtKB-KW"/>
</dbReference>
<keyword evidence="6" id="KW-0418">Kinase</keyword>
<evidence type="ECO:0000256" key="7">
    <source>
        <dbReference type="ARBA" id="ARBA00022840"/>
    </source>
</evidence>
<dbReference type="GO" id="GO:0005524">
    <property type="term" value="F:ATP binding"/>
    <property type="evidence" value="ECO:0007669"/>
    <property type="project" value="UniProtKB-KW"/>
</dbReference>
<accession>F8FNW0</accession>
<keyword evidence="2" id="KW-1003">Cell membrane</keyword>
<keyword evidence="4 12" id="KW-0812">Transmembrane</keyword>
<gene>
    <name evidence="15" type="ordered locus">KNP414_06508</name>
</gene>
<feature type="transmembrane region" description="Helical" evidence="12">
    <location>
        <begin position="48"/>
        <end position="67"/>
    </location>
</feature>
<dbReference type="InterPro" id="IPR005467">
    <property type="entry name" value="His_kinase_dom"/>
</dbReference>
<dbReference type="Pfam" id="PF02518">
    <property type="entry name" value="HATPase_c"/>
    <property type="match status" value="1"/>
</dbReference>
<evidence type="ECO:0000313" key="15">
    <source>
        <dbReference type="EMBL" id="AEI45029.1"/>
    </source>
</evidence>
<proteinExistence type="predicted"/>
<dbReference type="PANTHER" id="PTHR24421:SF37">
    <property type="entry name" value="SENSOR HISTIDINE KINASE NARS"/>
    <property type="match status" value="1"/>
</dbReference>
<feature type="coiled-coil region" evidence="11">
    <location>
        <begin position="494"/>
        <end position="521"/>
    </location>
</feature>
<feature type="transmembrane region" description="Helical" evidence="12">
    <location>
        <begin position="20"/>
        <end position="41"/>
    </location>
</feature>
<keyword evidence="9" id="KW-0902">Two-component regulatory system</keyword>
<dbReference type="GO" id="GO:0005886">
    <property type="term" value="C:plasma membrane"/>
    <property type="evidence" value="ECO:0007669"/>
    <property type="project" value="UniProtKB-SubCell"/>
</dbReference>
<reference evidence="16" key="1">
    <citation type="submission" date="2011-06" db="EMBL/GenBank/DDBJ databases">
        <title>Complete genome sequence of Paenibacillus mucilaginosus KNP414.</title>
        <authorList>
            <person name="Wang J."/>
            <person name="Hu S."/>
            <person name="Hu X."/>
            <person name="Zhang B."/>
            <person name="Dong D."/>
            <person name="Zhang S."/>
            <person name="Zhao K."/>
            <person name="Wu D."/>
        </authorList>
    </citation>
    <scope>NUCLEOTIDE SEQUENCE [LARGE SCALE GENOMIC DNA]</scope>
    <source>
        <strain evidence="16">KNP414</strain>
    </source>
</reference>
<evidence type="ECO:0000313" key="16">
    <source>
        <dbReference type="Proteomes" id="UP000006620"/>
    </source>
</evidence>
<evidence type="ECO:0000256" key="5">
    <source>
        <dbReference type="ARBA" id="ARBA00022741"/>
    </source>
</evidence>
<name>F8FNW0_PAEMK</name>
<dbReference type="PATRIC" id="fig|1036673.3.peg.6064"/>
<feature type="transmembrane region" description="Helical" evidence="12">
    <location>
        <begin position="115"/>
        <end position="135"/>
    </location>
</feature>
<dbReference type="Gene3D" id="3.30.565.10">
    <property type="entry name" value="Histidine kinase-like ATPase, C-terminal domain"/>
    <property type="match status" value="1"/>
</dbReference>
<dbReference type="InterPro" id="IPR003594">
    <property type="entry name" value="HATPase_dom"/>
</dbReference>
<feature type="transmembrane region" description="Helical" evidence="12">
    <location>
        <begin position="73"/>
        <end position="94"/>
    </location>
</feature>
<evidence type="ECO:0000256" key="3">
    <source>
        <dbReference type="ARBA" id="ARBA00022679"/>
    </source>
</evidence>
<dbReference type="HOGENOM" id="CLU_430119_0_0_9"/>
<evidence type="ECO:0000256" key="12">
    <source>
        <dbReference type="SAM" id="Phobius"/>
    </source>
</evidence>
<reference evidence="15 16" key="2">
    <citation type="journal article" date="2013" name="Genome Announc.">
        <title>Genome Sequence of Growth-Improving Paenibacillus mucilaginosus Strain KNP414.</title>
        <authorList>
            <person name="Lu J.J."/>
            <person name="Wang J.F."/>
            <person name="Hu X.F."/>
        </authorList>
    </citation>
    <scope>NUCLEOTIDE SEQUENCE [LARGE SCALE GENOMIC DNA]</scope>
    <source>
        <strain evidence="15 16">KNP414</strain>
    </source>
</reference>
<evidence type="ECO:0000256" key="6">
    <source>
        <dbReference type="ARBA" id="ARBA00022777"/>
    </source>
</evidence>
<dbReference type="SMART" id="SM00387">
    <property type="entry name" value="HATPase_c"/>
    <property type="match status" value="1"/>
</dbReference>
<keyword evidence="11" id="KW-0175">Coiled coil</keyword>
<dbReference type="InterPro" id="IPR050482">
    <property type="entry name" value="Sensor_HK_TwoCompSys"/>
</dbReference>